<dbReference type="GO" id="GO:0000176">
    <property type="term" value="C:nuclear exosome (RNase complex)"/>
    <property type="evidence" value="ECO:0007669"/>
    <property type="project" value="TreeGrafter"/>
</dbReference>
<dbReference type="CDD" id="cd05791">
    <property type="entry name" value="S1_CSL4"/>
    <property type="match status" value="1"/>
</dbReference>
<feature type="domain" description="Exosome complex component CSL4 C-terminal" evidence="5">
    <location>
        <begin position="110"/>
        <end position="150"/>
    </location>
</feature>
<dbReference type="GO" id="GO:0005730">
    <property type="term" value="C:nucleolus"/>
    <property type="evidence" value="ECO:0007669"/>
    <property type="project" value="UniProtKB-SubCell"/>
</dbReference>
<name>A0A0L0FIG8_9EUKA</name>
<dbReference type="Pfam" id="PF10447">
    <property type="entry name" value="EXOSC1"/>
    <property type="match status" value="1"/>
</dbReference>
<evidence type="ECO:0000256" key="2">
    <source>
        <dbReference type="ARBA" id="ARBA00022490"/>
    </source>
</evidence>
<dbReference type="InterPro" id="IPR039771">
    <property type="entry name" value="Csl4"/>
</dbReference>
<dbReference type="Proteomes" id="UP000054560">
    <property type="component" value="Unassembled WGS sequence"/>
</dbReference>
<dbReference type="GO" id="GO:0003723">
    <property type="term" value="F:RNA binding"/>
    <property type="evidence" value="ECO:0007669"/>
    <property type="project" value="InterPro"/>
</dbReference>
<accession>A0A0L0FIG8</accession>
<dbReference type="FunFam" id="2.40.50.140:FF:000223">
    <property type="entry name" value="Chromosome 1, whole genome shotgun sequence"/>
    <property type="match status" value="1"/>
</dbReference>
<evidence type="ECO:0000256" key="1">
    <source>
        <dbReference type="ARBA" id="ARBA00004604"/>
    </source>
</evidence>
<dbReference type="Pfam" id="PF14382">
    <property type="entry name" value="ECR1_N"/>
    <property type="match status" value="1"/>
</dbReference>
<dbReference type="SUPFAM" id="SSF50249">
    <property type="entry name" value="Nucleic acid-binding proteins"/>
    <property type="match status" value="1"/>
</dbReference>
<dbReference type="SUPFAM" id="SSF110324">
    <property type="entry name" value="Ribosomal L27 protein-like"/>
    <property type="match status" value="1"/>
</dbReference>
<dbReference type="PANTHER" id="PTHR12686">
    <property type="entry name" value="3'-5' EXORIBONUCLEASE CSL4-RELATED"/>
    <property type="match status" value="1"/>
</dbReference>
<evidence type="ECO:0000259" key="6">
    <source>
        <dbReference type="Pfam" id="PF14382"/>
    </source>
</evidence>
<comment type="subcellular location">
    <subcellularLocation>
        <location evidence="1">Nucleus</location>
        <location evidence="1">Nucleolus</location>
    </subcellularLocation>
</comment>
<gene>
    <name evidence="7" type="ORF">SARC_11214</name>
</gene>
<dbReference type="EMBL" id="KQ243171">
    <property type="protein sequence ID" value="KNC76276.1"/>
    <property type="molecule type" value="Genomic_DNA"/>
</dbReference>
<dbReference type="Gene3D" id="2.40.50.100">
    <property type="match status" value="1"/>
</dbReference>
<dbReference type="STRING" id="667725.A0A0L0FIG8"/>
<dbReference type="AlphaFoldDB" id="A0A0L0FIG8"/>
<reference evidence="7 8" key="1">
    <citation type="submission" date="2011-02" db="EMBL/GenBank/DDBJ databases">
        <title>The Genome Sequence of Sphaeroforma arctica JP610.</title>
        <authorList>
            <consortium name="The Broad Institute Genome Sequencing Platform"/>
            <person name="Russ C."/>
            <person name="Cuomo C."/>
            <person name="Young S.K."/>
            <person name="Zeng Q."/>
            <person name="Gargeya S."/>
            <person name="Alvarado L."/>
            <person name="Berlin A."/>
            <person name="Chapman S.B."/>
            <person name="Chen Z."/>
            <person name="Freedman E."/>
            <person name="Gellesch M."/>
            <person name="Goldberg J."/>
            <person name="Griggs A."/>
            <person name="Gujja S."/>
            <person name="Heilman E."/>
            <person name="Heiman D."/>
            <person name="Howarth C."/>
            <person name="Mehta T."/>
            <person name="Neiman D."/>
            <person name="Pearson M."/>
            <person name="Roberts A."/>
            <person name="Saif S."/>
            <person name="Shea T."/>
            <person name="Shenoy N."/>
            <person name="Sisk P."/>
            <person name="Stolte C."/>
            <person name="Sykes S."/>
            <person name="White J."/>
            <person name="Yandava C."/>
            <person name="Burger G."/>
            <person name="Gray M.W."/>
            <person name="Holland P.W.H."/>
            <person name="King N."/>
            <person name="Lang F.B.F."/>
            <person name="Roger A.J."/>
            <person name="Ruiz-Trillo I."/>
            <person name="Haas B."/>
            <person name="Nusbaum C."/>
            <person name="Birren B."/>
        </authorList>
    </citation>
    <scope>NUCLEOTIDE SEQUENCE [LARGE SCALE GENOMIC DNA]</scope>
    <source>
        <strain evidence="7 8">JP610</strain>
    </source>
</reference>
<evidence type="ECO:0000256" key="3">
    <source>
        <dbReference type="ARBA" id="ARBA00022835"/>
    </source>
</evidence>
<feature type="domain" description="Exosome complex component N-terminal" evidence="6">
    <location>
        <begin position="20"/>
        <end position="54"/>
    </location>
</feature>
<proteinExistence type="predicted"/>
<dbReference type="RefSeq" id="XP_014150178.1">
    <property type="nucleotide sequence ID" value="XM_014294703.1"/>
</dbReference>
<dbReference type="InterPro" id="IPR012340">
    <property type="entry name" value="NA-bd_OB-fold"/>
</dbReference>
<keyword evidence="3" id="KW-0271">Exosome</keyword>
<dbReference type="InterPro" id="IPR025721">
    <property type="entry name" value="Exosome_cplx_N_dom"/>
</dbReference>
<keyword evidence="8" id="KW-1185">Reference proteome</keyword>
<dbReference type="Gene3D" id="2.40.50.140">
    <property type="entry name" value="Nucleic acid-binding proteins"/>
    <property type="match status" value="1"/>
</dbReference>
<dbReference type="GeneID" id="25911718"/>
<dbReference type="eggNOG" id="KOG3409">
    <property type="taxonomic scope" value="Eukaryota"/>
</dbReference>
<evidence type="ECO:0000313" key="8">
    <source>
        <dbReference type="Proteomes" id="UP000054560"/>
    </source>
</evidence>
<sequence>MASEDNMETDTQQQSSETRVIPGEPLGTVYEYAIGEGTFVRGHTIHASHIGVRDICESTQEGKLPIISVISLDASEKVIPVTQSVVVVRITSVNPRFAKCDIVCVGSTPLKDTYRGLIRQRDVRATQKDTVDIYKSFRPGDIVRAQVISLGDAKSYYLSTASNEYGVVFATSPAGHTMLPVSWCEMICPETHVREMRKVAKPLDIETMTS</sequence>
<keyword evidence="2" id="KW-0963">Cytoplasm</keyword>
<feature type="region of interest" description="Disordered" evidence="4">
    <location>
        <begin position="1"/>
        <end position="21"/>
    </location>
</feature>
<feature type="compositionally biased region" description="Polar residues" evidence="4">
    <location>
        <begin position="9"/>
        <end position="18"/>
    </location>
</feature>
<evidence type="ECO:0000259" key="5">
    <source>
        <dbReference type="Pfam" id="PF10447"/>
    </source>
</evidence>
<evidence type="ECO:0000256" key="4">
    <source>
        <dbReference type="SAM" id="MobiDB-lite"/>
    </source>
</evidence>
<dbReference type="OrthoDB" id="440760at2759"/>
<dbReference type="PANTHER" id="PTHR12686:SF8">
    <property type="entry name" value="EXOSOME COMPLEX COMPONENT CSL4"/>
    <property type="match status" value="1"/>
</dbReference>
<organism evidence="7 8">
    <name type="scientific">Sphaeroforma arctica JP610</name>
    <dbReference type="NCBI Taxonomy" id="667725"/>
    <lineage>
        <taxon>Eukaryota</taxon>
        <taxon>Ichthyosporea</taxon>
        <taxon>Ichthyophonida</taxon>
        <taxon>Sphaeroforma</taxon>
    </lineage>
</organism>
<dbReference type="GO" id="GO:0006396">
    <property type="term" value="P:RNA processing"/>
    <property type="evidence" value="ECO:0007669"/>
    <property type="project" value="InterPro"/>
</dbReference>
<evidence type="ECO:0000313" key="7">
    <source>
        <dbReference type="EMBL" id="KNC76276.1"/>
    </source>
</evidence>
<evidence type="ECO:0008006" key="9">
    <source>
        <dbReference type="Google" id="ProtNLM"/>
    </source>
</evidence>
<protein>
    <recommendedName>
        <fullName evidence="9">S1 motif domain-containing protein</fullName>
    </recommendedName>
</protein>
<dbReference type="InterPro" id="IPR019495">
    <property type="entry name" value="EXOSC1_C"/>
</dbReference>
<dbReference type="GO" id="GO:0005737">
    <property type="term" value="C:cytoplasm"/>
    <property type="evidence" value="ECO:0007669"/>
    <property type="project" value="TreeGrafter"/>
</dbReference>